<dbReference type="InParanoid" id="B4J9S6"/>
<reference evidence="4 5" key="1">
    <citation type="journal article" date="2007" name="Nature">
        <title>Evolution of genes and genomes on the Drosophila phylogeny.</title>
        <authorList>
            <consortium name="Drosophila 12 Genomes Consortium"/>
            <person name="Clark A.G."/>
            <person name="Eisen M.B."/>
            <person name="Smith D.R."/>
            <person name="Bergman C.M."/>
            <person name="Oliver B."/>
            <person name="Markow T.A."/>
            <person name="Kaufman T.C."/>
            <person name="Kellis M."/>
            <person name="Gelbart W."/>
            <person name="Iyer V.N."/>
            <person name="Pollard D.A."/>
            <person name="Sackton T.B."/>
            <person name="Larracuente A.M."/>
            <person name="Singh N.D."/>
            <person name="Abad J.P."/>
            <person name="Abt D.N."/>
            <person name="Adryan B."/>
            <person name="Aguade M."/>
            <person name="Akashi H."/>
            <person name="Anderson W.W."/>
            <person name="Aquadro C.F."/>
            <person name="Ardell D.H."/>
            <person name="Arguello R."/>
            <person name="Artieri C.G."/>
            <person name="Barbash D.A."/>
            <person name="Barker D."/>
            <person name="Barsanti P."/>
            <person name="Batterham P."/>
            <person name="Batzoglou S."/>
            <person name="Begun D."/>
            <person name="Bhutkar A."/>
            <person name="Blanco E."/>
            <person name="Bosak S.A."/>
            <person name="Bradley R.K."/>
            <person name="Brand A.D."/>
            <person name="Brent M.R."/>
            <person name="Brooks A.N."/>
            <person name="Brown R.H."/>
            <person name="Butlin R.K."/>
            <person name="Caggese C."/>
            <person name="Calvi B.R."/>
            <person name="Bernardo de Carvalho A."/>
            <person name="Caspi A."/>
            <person name="Castrezana S."/>
            <person name="Celniker S.E."/>
            <person name="Chang J.L."/>
            <person name="Chapple C."/>
            <person name="Chatterji S."/>
            <person name="Chinwalla A."/>
            <person name="Civetta A."/>
            <person name="Clifton S.W."/>
            <person name="Comeron J.M."/>
            <person name="Costello J.C."/>
            <person name="Coyne J.A."/>
            <person name="Daub J."/>
            <person name="David R.G."/>
            <person name="Delcher A.L."/>
            <person name="Delehaunty K."/>
            <person name="Do C.B."/>
            <person name="Ebling H."/>
            <person name="Edwards K."/>
            <person name="Eickbush T."/>
            <person name="Evans J.D."/>
            <person name="Filipski A."/>
            <person name="Findeiss S."/>
            <person name="Freyhult E."/>
            <person name="Fulton L."/>
            <person name="Fulton R."/>
            <person name="Garcia A.C."/>
            <person name="Gardiner A."/>
            <person name="Garfield D.A."/>
            <person name="Garvin B.E."/>
            <person name="Gibson G."/>
            <person name="Gilbert D."/>
            <person name="Gnerre S."/>
            <person name="Godfrey J."/>
            <person name="Good R."/>
            <person name="Gotea V."/>
            <person name="Gravely B."/>
            <person name="Greenberg A.J."/>
            <person name="Griffiths-Jones S."/>
            <person name="Gross S."/>
            <person name="Guigo R."/>
            <person name="Gustafson E.A."/>
            <person name="Haerty W."/>
            <person name="Hahn M.W."/>
            <person name="Halligan D.L."/>
            <person name="Halpern A.L."/>
            <person name="Halter G.M."/>
            <person name="Han M.V."/>
            <person name="Heger A."/>
            <person name="Hillier L."/>
            <person name="Hinrichs A.S."/>
            <person name="Holmes I."/>
            <person name="Hoskins R.A."/>
            <person name="Hubisz M.J."/>
            <person name="Hultmark D."/>
            <person name="Huntley M.A."/>
            <person name="Jaffe D.B."/>
            <person name="Jagadeeshan S."/>
            <person name="Jeck W.R."/>
            <person name="Johnson J."/>
            <person name="Jones C.D."/>
            <person name="Jordan W.C."/>
            <person name="Karpen G.H."/>
            <person name="Kataoka E."/>
            <person name="Keightley P.D."/>
            <person name="Kheradpour P."/>
            <person name="Kirkness E.F."/>
            <person name="Koerich L.B."/>
            <person name="Kristiansen K."/>
            <person name="Kudrna D."/>
            <person name="Kulathinal R.J."/>
            <person name="Kumar S."/>
            <person name="Kwok R."/>
            <person name="Lander E."/>
            <person name="Langley C.H."/>
            <person name="Lapoint R."/>
            <person name="Lazzaro B.P."/>
            <person name="Lee S.J."/>
            <person name="Levesque L."/>
            <person name="Li R."/>
            <person name="Lin C.F."/>
            <person name="Lin M.F."/>
            <person name="Lindblad-Toh K."/>
            <person name="Llopart A."/>
            <person name="Long M."/>
            <person name="Low L."/>
            <person name="Lozovsky E."/>
            <person name="Lu J."/>
            <person name="Luo M."/>
            <person name="Machado C.A."/>
            <person name="Makalowski W."/>
            <person name="Marzo M."/>
            <person name="Matsuda M."/>
            <person name="Matzkin L."/>
            <person name="McAllister B."/>
            <person name="McBride C.S."/>
            <person name="McKernan B."/>
            <person name="McKernan K."/>
            <person name="Mendez-Lago M."/>
            <person name="Minx P."/>
            <person name="Mollenhauer M.U."/>
            <person name="Montooth K."/>
            <person name="Mount S.M."/>
            <person name="Mu X."/>
            <person name="Myers E."/>
            <person name="Negre B."/>
            <person name="Newfeld S."/>
            <person name="Nielsen R."/>
            <person name="Noor M.A."/>
            <person name="O'Grady P."/>
            <person name="Pachter L."/>
            <person name="Papaceit M."/>
            <person name="Parisi M.J."/>
            <person name="Parisi M."/>
            <person name="Parts L."/>
            <person name="Pedersen J.S."/>
            <person name="Pesole G."/>
            <person name="Phillippy A.M."/>
            <person name="Ponting C.P."/>
            <person name="Pop M."/>
            <person name="Porcelli D."/>
            <person name="Powell J.R."/>
            <person name="Prohaska S."/>
            <person name="Pruitt K."/>
            <person name="Puig M."/>
            <person name="Quesneville H."/>
            <person name="Ram K.R."/>
            <person name="Rand D."/>
            <person name="Rasmussen M.D."/>
            <person name="Reed L.K."/>
            <person name="Reenan R."/>
            <person name="Reily A."/>
            <person name="Remington K.A."/>
            <person name="Rieger T.T."/>
            <person name="Ritchie M.G."/>
            <person name="Robin C."/>
            <person name="Rogers Y.H."/>
            <person name="Rohde C."/>
            <person name="Rozas J."/>
            <person name="Rubenfield M.J."/>
            <person name="Ruiz A."/>
            <person name="Russo S."/>
            <person name="Salzberg S.L."/>
            <person name="Sanchez-Gracia A."/>
            <person name="Saranga D.J."/>
            <person name="Sato H."/>
            <person name="Schaeffer S.W."/>
            <person name="Schatz M.C."/>
            <person name="Schlenke T."/>
            <person name="Schwartz R."/>
            <person name="Segarra C."/>
            <person name="Singh R.S."/>
            <person name="Sirot L."/>
            <person name="Sirota M."/>
            <person name="Sisneros N.B."/>
            <person name="Smith C.D."/>
            <person name="Smith T.F."/>
            <person name="Spieth J."/>
            <person name="Stage D.E."/>
            <person name="Stark A."/>
            <person name="Stephan W."/>
            <person name="Strausberg R.L."/>
            <person name="Strempel S."/>
            <person name="Sturgill D."/>
            <person name="Sutton G."/>
            <person name="Sutton G.G."/>
            <person name="Tao W."/>
            <person name="Teichmann S."/>
            <person name="Tobari Y.N."/>
            <person name="Tomimura Y."/>
            <person name="Tsolas J.M."/>
            <person name="Valente V.L."/>
            <person name="Venter E."/>
            <person name="Venter J.C."/>
            <person name="Vicario S."/>
            <person name="Vieira F.G."/>
            <person name="Vilella A.J."/>
            <person name="Villasante A."/>
            <person name="Walenz B."/>
            <person name="Wang J."/>
            <person name="Wasserman M."/>
            <person name="Watts T."/>
            <person name="Wilson D."/>
            <person name="Wilson R.K."/>
            <person name="Wing R.A."/>
            <person name="Wolfner M.F."/>
            <person name="Wong A."/>
            <person name="Wong G.K."/>
            <person name="Wu C.I."/>
            <person name="Wu G."/>
            <person name="Yamamoto D."/>
            <person name="Yang H.P."/>
            <person name="Yang S.P."/>
            <person name="Yorke J.A."/>
            <person name="Yoshida K."/>
            <person name="Zdobnov E."/>
            <person name="Zhang P."/>
            <person name="Zhang Y."/>
            <person name="Zimin A.V."/>
            <person name="Baldwin J."/>
            <person name="Abdouelleil A."/>
            <person name="Abdulkadir J."/>
            <person name="Abebe A."/>
            <person name="Abera B."/>
            <person name="Abreu J."/>
            <person name="Acer S.C."/>
            <person name="Aftuck L."/>
            <person name="Alexander A."/>
            <person name="An P."/>
            <person name="Anderson E."/>
            <person name="Anderson S."/>
            <person name="Arachi H."/>
            <person name="Azer M."/>
            <person name="Bachantsang P."/>
            <person name="Barry A."/>
            <person name="Bayul T."/>
            <person name="Berlin A."/>
            <person name="Bessette D."/>
            <person name="Bloom T."/>
            <person name="Blye J."/>
            <person name="Boguslavskiy L."/>
            <person name="Bonnet C."/>
            <person name="Boukhgalter B."/>
            <person name="Bourzgui I."/>
            <person name="Brown A."/>
            <person name="Cahill P."/>
            <person name="Channer S."/>
            <person name="Cheshatsang Y."/>
            <person name="Chuda L."/>
            <person name="Citroen M."/>
            <person name="Collymore A."/>
            <person name="Cooke P."/>
            <person name="Costello M."/>
            <person name="D'Aco K."/>
            <person name="Daza R."/>
            <person name="De Haan G."/>
            <person name="DeGray S."/>
            <person name="DeMaso C."/>
            <person name="Dhargay N."/>
            <person name="Dooley K."/>
            <person name="Dooley E."/>
            <person name="Doricent M."/>
            <person name="Dorje P."/>
            <person name="Dorjee K."/>
            <person name="Dupes A."/>
            <person name="Elong R."/>
            <person name="Falk J."/>
            <person name="Farina A."/>
            <person name="Faro S."/>
            <person name="Ferguson D."/>
            <person name="Fisher S."/>
            <person name="Foley C.D."/>
            <person name="Franke A."/>
            <person name="Friedrich D."/>
            <person name="Gadbois L."/>
            <person name="Gearin G."/>
            <person name="Gearin C.R."/>
            <person name="Giannoukos G."/>
            <person name="Goode T."/>
            <person name="Graham J."/>
            <person name="Grandbois E."/>
            <person name="Grewal S."/>
            <person name="Gyaltsen K."/>
            <person name="Hafez N."/>
            <person name="Hagos B."/>
            <person name="Hall J."/>
            <person name="Henson C."/>
            <person name="Hollinger A."/>
            <person name="Honan T."/>
            <person name="Huard M.D."/>
            <person name="Hughes L."/>
            <person name="Hurhula B."/>
            <person name="Husby M.E."/>
            <person name="Kamat A."/>
            <person name="Kanga B."/>
            <person name="Kashin S."/>
            <person name="Khazanovich D."/>
            <person name="Kisner P."/>
            <person name="Lance K."/>
            <person name="Lara M."/>
            <person name="Lee W."/>
            <person name="Lennon N."/>
            <person name="Letendre F."/>
            <person name="LeVine R."/>
            <person name="Lipovsky A."/>
            <person name="Liu X."/>
            <person name="Liu J."/>
            <person name="Liu S."/>
            <person name="Lokyitsang T."/>
            <person name="Lokyitsang Y."/>
            <person name="Lubonja R."/>
            <person name="Lui A."/>
            <person name="MacDonald P."/>
            <person name="Magnisalis V."/>
            <person name="Maru K."/>
            <person name="Matthews C."/>
            <person name="McCusker W."/>
            <person name="McDonough S."/>
            <person name="Mehta T."/>
            <person name="Meldrim J."/>
            <person name="Meneus L."/>
            <person name="Mihai O."/>
            <person name="Mihalev A."/>
            <person name="Mihova T."/>
            <person name="Mittelman R."/>
            <person name="Mlenga V."/>
            <person name="Montmayeur A."/>
            <person name="Mulrain L."/>
            <person name="Navidi A."/>
            <person name="Naylor J."/>
            <person name="Negash T."/>
            <person name="Nguyen T."/>
            <person name="Nguyen N."/>
            <person name="Nicol R."/>
            <person name="Norbu C."/>
            <person name="Norbu N."/>
            <person name="Novod N."/>
            <person name="O'Neill B."/>
            <person name="Osman S."/>
            <person name="Markiewicz E."/>
            <person name="Oyono O.L."/>
            <person name="Patti C."/>
            <person name="Phunkhang P."/>
            <person name="Pierre F."/>
            <person name="Priest M."/>
            <person name="Raghuraman S."/>
            <person name="Rege F."/>
            <person name="Reyes R."/>
            <person name="Rise C."/>
            <person name="Rogov P."/>
            <person name="Ross K."/>
            <person name="Ryan E."/>
            <person name="Settipalli S."/>
            <person name="Shea T."/>
            <person name="Sherpa N."/>
            <person name="Shi L."/>
            <person name="Shih D."/>
            <person name="Sparrow T."/>
            <person name="Spaulding J."/>
            <person name="Stalker J."/>
            <person name="Stange-Thomann N."/>
            <person name="Stavropoulos S."/>
            <person name="Stone C."/>
            <person name="Strader C."/>
            <person name="Tesfaye S."/>
            <person name="Thomson T."/>
            <person name="Thoulutsang Y."/>
            <person name="Thoulutsang D."/>
            <person name="Topham K."/>
            <person name="Topping I."/>
            <person name="Tsamla T."/>
            <person name="Vassiliev H."/>
            <person name="Vo A."/>
            <person name="Wangchuk T."/>
            <person name="Wangdi T."/>
            <person name="Weiand M."/>
            <person name="Wilkinson J."/>
            <person name="Wilson A."/>
            <person name="Yadav S."/>
            <person name="Young G."/>
            <person name="Yu Q."/>
            <person name="Zembek L."/>
            <person name="Zhong D."/>
            <person name="Zimmer A."/>
            <person name="Zwirko Z."/>
            <person name="Jaffe D.B."/>
            <person name="Alvarez P."/>
            <person name="Brockman W."/>
            <person name="Butler J."/>
            <person name="Chin C."/>
            <person name="Gnerre S."/>
            <person name="Grabherr M."/>
            <person name="Kleber M."/>
            <person name="Mauceli E."/>
            <person name="MacCallum I."/>
        </authorList>
    </citation>
    <scope>NUCLEOTIDE SEQUENCE [LARGE SCALE GENOMIC DNA]</scope>
    <source>
        <strain evidence="5">Tucson 15287-2541.00</strain>
    </source>
</reference>
<dbReference type="Pfam" id="PF01585">
    <property type="entry name" value="G-patch"/>
    <property type="match status" value="1"/>
</dbReference>
<dbReference type="SMART" id="SM00443">
    <property type="entry name" value="G_patch"/>
    <property type="match status" value="1"/>
</dbReference>
<dbReference type="eggNOG" id="KOG0154">
    <property type="taxonomic scope" value="Eukaryota"/>
</dbReference>
<dbReference type="InterPro" id="IPR035624">
    <property type="entry name" value="AGGF1_OCRE"/>
</dbReference>
<evidence type="ECO:0000256" key="1">
    <source>
        <dbReference type="SAM" id="MobiDB-lite"/>
    </source>
</evidence>
<feature type="compositionally biased region" description="Acidic residues" evidence="1">
    <location>
        <begin position="217"/>
        <end position="227"/>
    </location>
</feature>
<feature type="domain" description="FHA" evidence="2">
    <location>
        <begin position="377"/>
        <end position="428"/>
    </location>
</feature>
<feature type="region of interest" description="Disordered" evidence="1">
    <location>
        <begin position="96"/>
        <end position="123"/>
    </location>
</feature>
<feature type="region of interest" description="Disordered" evidence="1">
    <location>
        <begin position="1"/>
        <end position="20"/>
    </location>
</feature>
<evidence type="ECO:0000259" key="2">
    <source>
        <dbReference type="PROSITE" id="PS50006"/>
    </source>
</evidence>
<proteinExistence type="predicted"/>
<dbReference type="InterPro" id="IPR000467">
    <property type="entry name" value="G_patch_dom"/>
</dbReference>
<sequence>MSTAEPDAGQASTGEDSTHDYIDLKSMDDVEALEKKQLYTYIEKLHGIIRKYDTKIALYKHKLKHFVSNNKSRCSTQITTNVSQFLHLQLNKEKCTEVTTDDKQANNERPNGRGEAEETSKELSATDAFSFVDEMRQAAKHAENLNNFVYEPTSGMYYDPKTGYYYNAEYGLYYDGNTGCYYSYDQAKDSYEFHSQAQVQANSATGKGETGSKQLADDDGQDDDVEFDEYGGVITDKDTLQQIKTEKQLLKDRAEKSKRKAKKKHKKKKKKENRHKSKKRHKNRDSDNSDNDNSRKRSRKSYDVEDGELSQSSSSSSSKSSYADGSNSDSSVVHFKVSSRFQDIAKKYPPSLRIIVQETNVQELTVGSLHLITYKGGSLGREGAHDVIIPDVNVSKSHLNFHYDTKQGVYKCRDLGSRNGTVLNGVRMSESKEASETQDLVHGSVIGIGQTRLLCHVHEGNSTCGLCEPGLLIETQTAASAATTTNANVLTHKEQLKKLQKKYGLENEKFVEASGNVNHNYNDRSAQRRIKVGSSTDKEKTEVACVNTEISSSNKGFKMLSKLGWQKGETLGKTNQGLLTPINVVANEGTTGLGSSEPLASTAPRPVDKRKLANLKITQARYERAKDIFELTDESD</sequence>
<dbReference type="OrthoDB" id="2538319at2759"/>
<protein>
    <submittedName>
        <fullName evidence="4">GH20421</fullName>
    </submittedName>
</protein>
<dbReference type="HOGENOM" id="CLU_023817_0_0_1"/>
<evidence type="ECO:0000259" key="3">
    <source>
        <dbReference type="PROSITE" id="PS50174"/>
    </source>
</evidence>
<dbReference type="AlphaFoldDB" id="B4J9S6"/>
<dbReference type="OMA" id="QLHKTHA"/>
<dbReference type="GO" id="GO:0003676">
    <property type="term" value="F:nucleic acid binding"/>
    <property type="evidence" value="ECO:0007669"/>
    <property type="project" value="InterPro"/>
</dbReference>
<feature type="region of interest" description="Disordered" evidence="1">
    <location>
        <begin position="200"/>
        <end position="227"/>
    </location>
</feature>
<dbReference type="SUPFAM" id="SSF49879">
    <property type="entry name" value="SMAD/FHA domain"/>
    <property type="match status" value="1"/>
</dbReference>
<dbReference type="Pfam" id="PF17780">
    <property type="entry name" value="OCRE"/>
    <property type="match status" value="1"/>
</dbReference>
<evidence type="ECO:0000313" key="5">
    <source>
        <dbReference type="Proteomes" id="UP000001070"/>
    </source>
</evidence>
<dbReference type="PROSITE" id="PS50174">
    <property type="entry name" value="G_PATCH"/>
    <property type="match status" value="1"/>
</dbReference>
<feature type="region of interest" description="Disordered" evidence="1">
    <location>
        <begin position="252"/>
        <end position="329"/>
    </location>
</feature>
<dbReference type="Gene3D" id="2.60.200.20">
    <property type="match status" value="1"/>
</dbReference>
<dbReference type="STRING" id="7222.B4J9S6"/>
<dbReference type="Pfam" id="PF00498">
    <property type="entry name" value="FHA"/>
    <property type="match status" value="1"/>
</dbReference>
<dbReference type="SMART" id="SM00240">
    <property type="entry name" value="FHA"/>
    <property type="match status" value="1"/>
</dbReference>
<dbReference type="PROSITE" id="PS50006">
    <property type="entry name" value="FHA_DOMAIN"/>
    <property type="match status" value="1"/>
</dbReference>
<keyword evidence="5" id="KW-1185">Reference proteome</keyword>
<dbReference type="InterPro" id="IPR000253">
    <property type="entry name" value="FHA_dom"/>
</dbReference>
<dbReference type="InterPro" id="IPR041591">
    <property type="entry name" value="OCRE"/>
</dbReference>
<name>B4J9S6_DROGR</name>
<dbReference type="InterPro" id="IPR053027">
    <property type="entry name" value="AGGF1"/>
</dbReference>
<dbReference type="EMBL" id="CH916367">
    <property type="protein sequence ID" value="EDW01490.1"/>
    <property type="molecule type" value="Genomic_DNA"/>
</dbReference>
<dbReference type="PANTHER" id="PTHR23106">
    <property type="entry name" value="ANGIOGENIC FACTOR WITH G PATCH AND FHA DOMAINS 1"/>
    <property type="match status" value="1"/>
</dbReference>
<dbReference type="CDD" id="cd16164">
    <property type="entry name" value="OCRE_VG5Q"/>
    <property type="match status" value="1"/>
</dbReference>
<feature type="compositionally biased region" description="Basic and acidic residues" evidence="1">
    <location>
        <begin position="96"/>
        <end position="121"/>
    </location>
</feature>
<dbReference type="Proteomes" id="UP000001070">
    <property type="component" value="Unassembled WGS sequence"/>
</dbReference>
<accession>B4J9S6</accession>
<feature type="compositionally biased region" description="Basic residues" evidence="1">
    <location>
        <begin position="256"/>
        <end position="283"/>
    </location>
</feature>
<dbReference type="CDD" id="cd22686">
    <property type="entry name" value="FHA_AGGF1"/>
    <property type="match status" value="1"/>
</dbReference>
<feature type="compositionally biased region" description="Basic and acidic residues" evidence="1">
    <location>
        <begin position="284"/>
        <end position="303"/>
    </location>
</feature>
<dbReference type="SMR" id="B4J9S6"/>
<organism evidence="5">
    <name type="scientific">Drosophila grimshawi</name>
    <name type="common">Hawaiian fruit fly</name>
    <name type="synonym">Idiomyia grimshawi</name>
    <dbReference type="NCBI Taxonomy" id="7222"/>
    <lineage>
        <taxon>Eukaryota</taxon>
        <taxon>Metazoa</taxon>
        <taxon>Ecdysozoa</taxon>
        <taxon>Arthropoda</taxon>
        <taxon>Hexapoda</taxon>
        <taxon>Insecta</taxon>
        <taxon>Pterygota</taxon>
        <taxon>Neoptera</taxon>
        <taxon>Endopterygota</taxon>
        <taxon>Diptera</taxon>
        <taxon>Brachycera</taxon>
        <taxon>Muscomorpha</taxon>
        <taxon>Ephydroidea</taxon>
        <taxon>Drosophilidae</taxon>
        <taxon>Drosophila</taxon>
        <taxon>Hawaiian Drosophila</taxon>
    </lineage>
</organism>
<dbReference type="PANTHER" id="PTHR23106:SF24">
    <property type="entry name" value="ANGIOGENIC FACTOR WITH G PATCH AND FHA DOMAINS 1"/>
    <property type="match status" value="1"/>
</dbReference>
<feature type="compositionally biased region" description="Low complexity" evidence="1">
    <location>
        <begin position="310"/>
        <end position="329"/>
    </location>
</feature>
<dbReference type="InterPro" id="IPR008984">
    <property type="entry name" value="SMAD_FHA_dom_sf"/>
</dbReference>
<feature type="domain" description="G-patch" evidence="3">
    <location>
        <begin position="552"/>
        <end position="598"/>
    </location>
</feature>
<evidence type="ECO:0000313" key="4">
    <source>
        <dbReference type="EMBL" id="EDW01490.1"/>
    </source>
</evidence>
<gene>
    <name evidence="4" type="primary">Dgri\GH20421</name>
    <name evidence="4" type="ORF">Dgri_GH20421</name>
</gene>
<dbReference type="PhylomeDB" id="B4J9S6"/>